<dbReference type="GO" id="GO:0006426">
    <property type="term" value="P:glycyl-tRNA aminoacylation"/>
    <property type="evidence" value="ECO:0007669"/>
    <property type="project" value="InterPro"/>
</dbReference>
<keyword evidence="4" id="KW-0067">ATP-binding</keyword>
<sequence>GGVAGFYDYGPLGSQLKLNIENLWRKFYLLKDNCIEIITPTITLHEVLKASGHVDEFTDFTVDCKKCKQSYKVEDVIDDNIGIEAALKENKVKCPNCGTNLKDAYPVNLMFSTKIGIGSARDAFLRPETAQGIFTDFHLLYRYAREKLPFGVVQIGEGYRNEVSPRQGIIRLREFSMAEAEIFFDPKDKTHPNFGSIKNKELYLFDNEKEIKLSIEKAVKTKVINNQALAYYMYLTQDFLMTAGIDPKKFRFR</sequence>
<name>X0XGW1_9ZZZZ</name>
<evidence type="ECO:0000256" key="3">
    <source>
        <dbReference type="ARBA" id="ARBA00022741"/>
    </source>
</evidence>
<comment type="caution">
    <text evidence="8">The sequence shown here is derived from an EMBL/GenBank/DDBJ whole genome shotgun (WGS) entry which is preliminary data.</text>
</comment>
<keyword evidence="3" id="KW-0547">Nucleotide-binding</keyword>
<keyword evidence="5" id="KW-0030">Aminoacyl-tRNA synthetase</keyword>
<dbReference type="InterPro" id="IPR002315">
    <property type="entry name" value="tRNA-synt_gly"/>
</dbReference>
<evidence type="ECO:0000256" key="5">
    <source>
        <dbReference type="ARBA" id="ARBA00023146"/>
    </source>
</evidence>
<evidence type="ECO:0000256" key="2">
    <source>
        <dbReference type="ARBA" id="ARBA00022598"/>
    </source>
</evidence>
<organism evidence="8">
    <name type="scientific">marine sediment metagenome</name>
    <dbReference type="NCBI Taxonomy" id="412755"/>
    <lineage>
        <taxon>unclassified sequences</taxon>
        <taxon>metagenomes</taxon>
        <taxon>ecological metagenomes</taxon>
    </lineage>
</organism>
<keyword evidence="2" id="KW-0436">Ligase</keyword>
<accession>X0XGW1</accession>
<dbReference type="Gene3D" id="3.30.930.10">
    <property type="entry name" value="Bira Bifunctional Protein, Domain 2"/>
    <property type="match status" value="1"/>
</dbReference>
<dbReference type="AlphaFoldDB" id="X0XGW1"/>
<dbReference type="EC" id="6.1.1.14" evidence="1"/>
<dbReference type="PANTHER" id="PTHR10745:SF0">
    <property type="entry name" value="GLYCINE--TRNA LIGASE"/>
    <property type="match status" value="1"/>
</dbReference>
<feature type="domain" description="Aminoacyl-transfer RNA synthetases class-II family profile" evidence="7">
    <location>
        <begin position="1"/>
        <end position="183"/>
    </location>
</feature>
<evidence type="ECO:0000256" key="4">
    <source>
        <dbReference type="ARBA" id="ARBA00022840"/>
    </source>
</evidence>
<dbReference type="Pfam" id="PF00587">
    <property type="entry name" value="tRNA-synt_2b"/>
    <property type="match status" value="1"/>
</dbReference>
<evidence type="ECO:0000313" key="8">
    <source>
        <dbReference type="EMBL" id="GAG35878.1"/>
    </source>
</evidence>
<gene>
    <name evidence="8" type="ORF">S01H1_61661</name>
</gene>
<dbReference type="SUPFAM" id="SSF55681">
    <property type="entry name" value="Class II aaRS and biotin synthetases"/>
    <property type="match status" value="1"/>
</dbReference>
<dbReference type="PRINTS" id="PR01043">
    <property type="entry name" value="TRNASYNTHGLY"/>
</dbReference>
<dbReference type="InterPro" id="IPR002314">
    <property type="entry name" value="aa-tRNA-synt_IIb"/>
</dbReference>
<evidence type="ECO:0000256" key="1">
    <source>
        <dbReference type="ARBA" id="ARBA00012829"/>
    </source>
</evidence>
<dbReference type="PROSITE" id="PS50862">
    <property type="entry name" value="AA_TRNA_LIGASE_II"/>
    <property type="match status" value="1"/>
</dbReference>
<evidence type="ECO:0000259" key="7">
    <source>
        <dbReference type="PROSITE" id="PS50862"/>
    </source>
</evidence>
<dbReference type="GO" id="GO:0004820">
    <property type="term" value="F:glycine-tRNA ligase activity"/>
    <property type="evidence" value="ECO:0007669"/>
    <property type="project" value="UniProtKB-EC"/>
</dbReference>
<dbReference type="InterPro" id="IPR006195">
    <property type="entry name" value="aa-tRNA-synth_II"/>
</dbReference>
<dbReference type="GO" id="GO:0005737">
    <property type="term" value="C:cytoplasm"/>
    <property type="evidence" value="ECO:0007669"/>
    <property type="project" value="InterPro"/>
</dbReference>
<evidence type="ECO:0000256" key="6">
    <source>
        <dbReference type="ARBA" id="ARBA00030057"/>
    </source>
</evidence>
<dbReference type="InterPro" id="IPR027031">
    <property type="entry name" value="Gly-tRNA_synthase/POLG2"/>
</dbReference>
<dbReference type="PANTHER" id="PTHR10745">
    <property type="entry name" value="GLYCYL-TRNA SYNTHETASE/DNA POLYMERASE SUBUNIT GAMMA-2"/>
    <property type="match status" value="1"/>
</dbReference>
<dbReference type="NCBIfam" id="TIGR00389">
    <property type="entry name" value="glyS_dimeric"/>
    <property type="match status" value="1"/>
</dbReference>
<proteinExistence type="predicted"/>
<dbReference type="InterPro" id="IPR045864">
    <property type="entry name" value="aa-tRNA-synth_II/BPL/LPL"/>
</dbReference>
<feature type="non-terminal residue" evidence="8">
    <location>
        <position position="1"/>
    </location>
</feature>
<reference evidence="8" key="1">
    <citation type="journal article" date="2014" name="Front. Microbiol.">
        <title>High frequency of phylogenetically diverse reductive dehalogenase-homologous genes in deep subseafloor sedimentary metagenomes.</title>
        <authorList>
            <person name="Kawai M."/>
            <person name="Futagami T."/>
            <person name="Toyoda A."/>
            <person name="Takaki Y."/>
            <person name="Nishi S."/>
            <person name="Hori S."/>
            <person name="Arai W."/>
            <person name="Tsubouchi T."/>
            <person name="Morono Y."/>
            <person name="Uchiyama I."/>
            <person name="Ito T."/>
            <person name="Fujiyama A."/>
            <person name="Inagaki F."/>
            <person name="Takami H."/>
        </authorList>
    </citation>
    <scope>NUCLEOTIDE SEQUENCE</scope>
    <source>
        <strain evidence="8">Expedition CK06-06</strain>
    </source>
</reference>
<dbReference type="EMBL" id="BARS01040452">
    <property type="protein sequence ID" value="GAG35878.1"/>
    <property type="molecule type" value="Genomic_DNA"/>
</dbReference>
<protein>
    <recommendedName>
        <fullName evidence="1">glycine--tRNA ligase</fullName>
        <ecNumber evidence="1">6.1.1.14</ecNumber>
    </recommendedName>
    <alternativeName>
        <fullName evidence="6">Diadenosine tetraphosphate synthetase</fullName>
    </alternativeName>
</protein>
<feature type="non-terminal residue" evidence="8">
    <location>
        <position position="253"/>
    </location>
</feature>
<dbReference type="GO" id="GO:0005524">
    <property type="term" value="F:ATP binding"/>
    <property type="evidence" value="ECO:0007669"/>
    <property type="project" value="UniProtKB-KW"/>
</dbReference>